<accession>A0ACC3BLB2</accession>
<protein>
    <submittedName>
        <fullName evidence="1">Uncharacterized protein</fullName>
    </submittedName>
</protein>
<evidence type="ECO:0000313" key="1">
    <source>
        <dbReference type="EMBL" id="KAK1858607.1"/>
    </source>
</evidence>
<gene>
    <name evidence="1" type="ORF">I4F81_001208</name>
</gene>
<dbReference type="EMBL" id="CM020618">
    <property type="protein sequence ID" value="KAK1858607.1"/>
    <property type="molecule type" value="Genomic_DNA"/>
</dbReference>
<keyword evidence="2" id="KW-1185">Reference proteome</keyword>
<sequence>MPATLYLHHHQGLCDGCLSVPLVALDVVDGGRRNFCRLVSGGSGGGGAFGQPHGGGAVRHGLRKSLVSSAAHRNCRGRTRCHGYEAGGAGRRRHPHPHLIVCIRDDVTSEEGTDAPRCLSPCAVVRGDKCGDPLTAWVHVAMAWAGTAAEKEAVFAQQQIPGVSGA</sequence>
<name>A0ACC3BLB2_PYRYE</name>
<dbReference type="Proteomes" id="UP000798662">
    <property type="component" value="Chromosome 1"/>
</dbReference>
<reference evidence="1" key="1">
    <citation type="submission" date="2019-11" db="EMBL/GenBank/DDBJ databases">
        <title>Nori genome reveals adaptations in red seaweeds to the harsh intertidal environment.</title>
        <authorList>
            <person name="Wang D."/>
            <person name="Mao Y."/>
        </authorList>
    </citation>
    <scope>NUCLEOTIDE SEQUENCE</scope>
    <source>
        <tissue evidence="1">Gametophyte</tissue>
    </source>
</reference>
<organism evidence="1 2">
    <name type="scientific">Pyropia yezoensis</name>
    <name type="common">Susabi-nori</name>
    <name type="synonym">Porphyra yezoensis</name>
    <dbReference type="NCBI Taxonomy" id="2788"/>
    <lineage>
        <taxon>Eukaryota</taxon>
        <taxon>Rhodophyta</taxon>
        <taxon>Bangiophyceae</taxon>
        <taxon>Bangiales</taxon>
        <taxon>Bangiaceae</taxon>
        <taxon>Pyropia</taxon>
    </lineage>
</organism>
<comment type="caution">
    <text evidence="1">The sequence shown here is derived from an EMBL/GenBank/DDBJ whole genome shotgun (WGS) entry which is preliminary data.</text>
</comment>
<evidence type="ECO:0000313" key="2">
    <source>
        <dbReference type="Proteomes" id="UP000798662"/>
    </source>
</evidence>
<proteinExistence type="predicted"/>